<keyword evidence="1" id="KW-0472">Membrane</keyword>
<evidence type="ECO:0000313" key="2">
    <source>
        <dbReference type="EMBL" id="MBI2875547.1"/>
    </source>
</evidence>
<name>A0A932FVR8_UNCTE</name>
<organism evidence="2 3">
    <name type="scientific">Tectimicrobiota bacterium</name>
    <dbReference type="NCBI Taxonomy" id="2528274"/>
    <lineage>
        <taxon>Bacteria</taxon>
        <taxon>Pseudomonadati</taxon>
        <taxon>Nitrospinota/Tectimicrobiota group</taxon>
        <taxon>Candidatus Tectimicrobiota</taxon>
    </lineage>
</organism>
<keyword evidence="1" id="KW-0812">Transmembrane</keyword>
<dbReference type="EMBL" id="JACPRF010000045">
    <property type="protein sequence ID" value="MBI2875547.1"/>
    <property type="molecule type" value="Genomic_DNA"/>
</dbReference>
<proteinExistence type="predicted"/>
<reference evidence="2" key="1">
    <citation type="submission" date="2020-07" db="EMBL/GenBank/DDBJ databases">
        <title>Huge and variable diversity of episymbiotic CPR bacteria and DPANN archaea in groundwater ecosystems.</title>
        <authorList>
            <person name="He C.Y."/>
            <person name="Keren R."/>
            <person name="Whittaker M."/>
            <person name="Farag I.F."/>
            <person name="Doudna J."/>
            <person name="Cate J.H.D."/>
            <person name="Banfield J.F."/>
        </authorList>
    </citation>
    <scope>NUCLEOTIDE SEQUENCE</scope>
    <source>
        <strain evidence="2">NC_groundwater_672_Ag_B-0.1um_62_36</strain>
    </source>
</reference>
<feature type="non-terminal residue" evidence="2">
    <location>
        <position position="33"/>
    </location>
</feature>
<keyword evidence="1" id="KW-1133">Transmembrane helix</keyword>
<sequence length="33" mass="3753">MNEEKKAGYLMLLPSLAVMAAIAFFPILWALWL</sequence>
<dbReference type="AlphaFoldDB" id="A0A932FVR8"/>
<evidence type="ECO:0000256" key="1">
    <source>
        <dbReference type="SAM" id="Phobius"/>
    </source>
</evidence>
<comment type="caution">
    <text evidence="2">The sequence shown here is derived from an EMBL/GenBank/DDBJ whole genome shotgun (WGS) entry which is preliminary data.</text>
</comment>
<accession>A0A932FVR8</accession>
<dbReference type="Proteomes" id="UP000769766">
    <property type="component" value="Unassembled WGS sequence"/>
</dbReference>
<evidence type="ECO:0000313" key="3">
    <source>
        <dbReference type="Proteomes" id="UP000769766"/>
    </source>
</evidence>
<gene>
    <name evidence="2" type="ORF">HYY20_01550</name>
</gene>
<feature type="transmembrane region" description="Helical" evidence="1">
    <location>
        <begin position="7"/>
        <end position="32"/>
    </location>
</feature>
<protein>
    <submittedName>
        <fullName evidence="2">Sugar ABC transporter permease</fullName>
    </submittedName>
</protein>